<dbReference type="InterPro" id="IPR000719">
    <property type="entry name" value="Prot_kinase_dom"/>
</dbReference>
<evidence type="ECO:0000259" key="1">
    <source>
        <dbReference type="PROSITE" id="PS50011"/>
    </source>
</evidence>
<name>A0A397SYG8_9GLOM</name>
<dbReference type="SUPFAM" id="SSF56112">
    <property type="entry name" value="Protein kinase-like (PK-like)"/>
    <property type="match status" value="1"/>
</dbReference>
<evidence type="ECO:0000313" key="3">
    <source>
        <dbReference type="Proteomes" id="UP000265703"/>
    </source>
</evidence>
<keyword evidence="2" id="KW-0808">Transferase</keyword>
<feature type="domain" description="Protein kinase" evidence="1">
    <location>
        <begin position="184"/>
        <end position="462"/>
    </location>
</feature>
<organism evidence="2 3">
    <name type="scientific">Glomus cerebriforme</name>
    <dbReference type="NCBI Taxonomy" id="658196"/>
    <lineage>
        <taxon>Eukaryota</taxon>
        <taxon>Fungi</taxon>
        <taxon>Fungi incertae sedis</taxon>
        <taxon>Mucoromycota</taxon>
        <taxon>Glomeromycotina</taxon>
        <taxon>Glomeromycetes</taxon>
        <taxon>Glomerales</taxon>
        <taxon>Glomeraceae</taxon>
        <taxon>Glomus</taxon>
    </lineage>
</organism>
<keyword evidence="2" id="KW-0418">Kinase</keyword>
<accession>A0A397SYG8</accession>
<dbReference type="GO" id="GO:0004674">
    <property type="term" value="F:protein serine/threonine kinase activity"/>
    <property type="evidence" value="ECO:0007669"/>
    <property type="project" value="TreeGrafter"/>
</dbReference>
<dbReference type="PANTHER" id="PTHR44329">
    <property type="entry name" value="SERINE/THREONINE-PROTEIN KINASE TNNI3K-RELATED"/>
    <property type="match status" value="1"/>
</dbReference>
<protein>
    <submittedName>
        <fullName evidence="2">Kinase-like domain-containing protein</fullName>
    </submittedName>
</protein>
<dbReference type="STRING" id="658196.A0A397SYG8"/>
<dbReference type="EMBL" id="QKYT01000162">
    <property type="protein sequence ID" value="RIA91108.1"/>
    <property type="molecule type" value="Genomic_DNA"/>
</dbReference>
<dbReference type="OrthoDB" id="2331115at2759"/>
<proteinExistence type="predicted"/>
<dbReference type="InterPro" id="IPR011009">
    <property type="entry name" value="Kinase-like_dom_sf"/>
</dbReference>
<dbReference type="PRINTS" id="PR00109">
    <property type="entry name" value="TYRKINASE"/>
</dbReference>
<dbReference type="InterPro" id="IPR001245">
    <property type="entry name" value="Ser-Thr/Tyr_kinase_cat_dom"/>
</dbReference>
<sequence>MIESEKDCKLCGKIIYPTSLLHDLKLKICSDCYPISYELKEAIPILHLPWWDAFYLCVICEVKLMFEYINQKWCPHCFIIYSGCRYCLTTNIIFGYTKQSECNKCKRIIPTIMNKTNINIRDNEIGDFLYNTRNVISYCDIVEYMKEIDKYGDTPLNVYKCLKERIYKNFNPEAVMEWIPYSRIKNLKKIAQGGFSSIYQATWLDGGINGAEYSSSYRRENEVIAIKKFSGSQHVSNHFLDEVKSCHKCYEFERVIRCYGVTKEPEKKEYMLVMNFADGGNLRNYLHKNFTKITWKEKLDMLWQISSGLEAIHDANFIHRDFHSGNILLVKSYRKWKTGQWIIGDLGLSQPVNNITSNDKIYGVLPYLAPEILNSMSFSKSSKSSDVYSMSIIMWEITACRKPFPNAKSDVQFACKVIDGKRLEITNDTPKCFANLMRRSWDTDPEKRPSITEIRETFSLWYNEEDCVDQFIEAEKTRKKLIESNELGPNFTEKSTSNTIIVIEISKSSSNSNNSTNPFDTKQVHLF</sequence>
<dbReference type="GO" id="GO:0005524">
    <property type="term" value="F:ATP binding"/>
    <property type="evidence" value="ECO:0007669"/>
    <property type="project" value="InterPro"/>
</dbReference>
<dbReference type="Proteomes" id="UP000265703">
    <property type="component" value="Unassembled WGS sequence"/>
</dbReference>
<evidence type="ECO:0000313" key="2">
    <source>
        <dbReference type="EMBL" id="RIA91108.1"/>
    </source>
</evidence>
<dbReference type="InterPro" id="IPR051681">
    <property type="entry name" value="Ser/Thr_Kinases-Pseudokinases"/>
</dbReference>
<dbReference type="Gene3D" id="1.10.510.10">
    <property type="entry name" value="Transferase(Phosphotransferase) domain 1"/>
    <property type="match status" value="1"/>
</dbReference>
<dbReference type="AlphaFoldDB" id="A0A397SYG8"/>
<dbReference type="Pfam" id="PF07714">
    <property type="entry name" value="PK_Tyr_Ser-Thr"/>
    <property type="match status" value="1"/>
</dbReference>
<comment type="caution">
    <text evidence="2">The sequence shown here is derived from an EMBL/GenBank/DDBJ whole genome shotgun (WGS) entry which is preliminary data.</text>
</comment>
<reference evidence="2 3" key="1">
    <citation type="submission" date="2018-06" db="EMBL/GenBank/DDBJ databases">
        <title>Comparative genomics reveals the genomic features of Rhizophagus irregularis, R. cerebriforme, R. diaphanum and Gigaspora rosea, and their symbiotic lifestyle signature.</title>
        <authorList>
            <person name="Morin E."/>
            <person name="San Clemente H."/>
            <person name="Chen E.C.H."/>
            <person name="De La Providencia I."/>
            <person name="Hainaut M."/>
            <person name="Kuo A."/>
            <person name="Kohler A."/>
            <person name="Murat C."/>
            <person name="Tang N."/>
            <person name="Roy S."/>
            <person name="Loubradou J."/>
            <person name="Henrissat B."/>
            <person name="Grigoriev I.V."/>
            <person name="Corradi N."/>
            <person name="Roux C."/>
            <person name="Martin F.M."/>
        </authorList>
    </citation>
    <scope>NUCLEOTIDE SEQUENCE [LARGE SCALE GENOMIC DNA]</scope>
    <source>
        <strain evidence="2 3">DAOM 227022</strain>
    </source>
</reference>
<keyword evidence="3" id="KW-1185">Reference proteome</keyword>
<gene>
    <name evidence="2" type="ORF">C1645_768386</name>
</gene>
<dbReference type="PROSITE" id="PS50011">
    <property type="entry name" value="PROTEIN_KINASE_DOM"/>
    <property type="match status" value="1"/>
</dbReference>